<evidence type="ECO:0000313" key="3">
    <source>
        <dbReference type="EMBL" id="KOF83922.1"/>
    </source>
</evidence>
<proteinExistence type="predicted"/>
<organism evidence="3">
    <name type="scientific">Octopus bimaculoides</name>
    <name type="common">California two-spotted octopus</name>
    <dbReference type="NCBI Taxonomy" id="37653"/>
    <lineage>
        <taxon>Eukaryota</taxon>
        <taxon>Metazoa</taxon>
        <taxon>Spiralia</taxon>
        <taxon>Lophotrochozoa</taxon>
        <taxon>Mollusca</taxon>
        <taxon>Cephalopoda</taxon>
        <taxon>Coleoidea</taxon>
        <taxon>Octopodiformes</taxon>
        <taxon>Octopoda</taxon>
        <taxon>Incirrata</taxon>
        <taxon>Octopodidae</taxon>
        <taxon>Octopus</taxon>
    </lineage>
</organism>
<feature type="domain" description="Chitin-binding type-2" evidence="2">
    <location>
        <begin position="95"/>
        <end position="152"/>
    </location>
</feature>
<dbReference type="PROSITE" id="PS50940">
    <property type="entry name" value="CHIT_BIND_II"/>
    <property type="match status" value="2"/>
</dbReference>
<dbReference type="Gene3D" id="2.170.140.10">
    <property type="entry name" value="Chitin binding domain"/>
    <property type="match status" value="2"/>
</dbReference>
<dbReference type="GO" id="GO:0008061">
    <property type="term" value="F:chitin binding"/>
    <property type="evidence" value="ECO:0007669"/>
    <property type="project" value="InterPro"/>
</dbReference>
<accession>A0A0L8H3Z7</accession>
<dbReference type="SUPFAM" id="SSF57625">
    <property type="entry name" value="Invertebrate chitin-binding proteins"/>
    <property type="match status" value="2"/>
</dbReference>
<evidence type="ECO:0000256" key="1">
    <source>
        <dbReference type="SAM" id="SignalP"/>
    </source>
</evidence>
<sequence length="162" mass="18409">MRILCFFVLLASLSTIFCQDVWKLCQELRKNSYNTLVRSPRNCSIFFNCYAGLAIPFPIVCNNGLVFSQAYQTCVFKSSRFNDCNQAVYGGRYNDPLCNSYPFGLNRDPANCRKFIPCFNHTSFPSMACQDNLIFNVQLQRCTTLGTTACNQNNPTNNNNNV</sequence>
<protein>
    <recommendedName>
        <fullName evidence="2">Chitin-binding type-2 domain-containing protein</fullName>
    </recommendedName>
</protein>
<name>A0A0L8H3Z7_OCTBM</name>
<dbReference type="SMART" id="SM00494">
    <property type="entry name" value="ChtBD2"/>
    <property type="match status" value="2"/>
</dbReference>
<feature type="domain" description="Chitin-binding type-2" evidence="2">
    <location>
        <begin position="22"/>
        <end position="86"/>
    </location>
</feature>
<dbReference type="InterPro" id="IPR036508">
    <property type="entry name" value="Chitin-bd_dom_sf"/>
</dbReference>
<dbReference type="Pfam" id="PF01607">
    <property type="entry name" value="CBM_14"/>
    <property type="match status" value="2"/>
</dbReference>
<feature type="signal peptide" evidence="1">
    <location>
        <begin position="1"/>
        <end position="18"/>
    </location>
</feature>
<dbReference type="EMBL" id="KQ419337">
    <property type="protein sequence ID" value="KOF83922.1"/>
    <property type="molecule type" value="Genomic_DNA"/>
</dbReference>
<feature type="chain" id="PRO_5005583476" description="Chitin-binding type-2 domain-containing protein" evidence="1">
    <location>
        <begin position="19"/>
        <end position="162"/>
    </location>
</feature>
<dbReference type="InterPro" id="IPR002557">
    <property type="entry name" value="Chitin-bd_dom"/>
</dbReference>
<dbReference type="AlphaFoldDB" id="A0A0L8H3Z7"/>
<keyword evidence="1" id="KW-0732">Signal</keyword>
<dbReference type="OrthoDB" id="6407093at2759"/>
<evidence type="ECO:0000259" key="2">
    <source>
        <dbReference type="PROSITE" id="PS50940"/>
    </source>
</evidence>
<gene>
    <name evidence="3" type="ORF">OCBIM_22022999mg</name>
</gene>
<reference evidence="3" key="1">
    <citation type="submission" date="2015-07" db="EMBL/GenBank/DDBJ databases">
        <title>MeaNS - Measles Nucleotide Surveillance Program.</title>
        <authorList>
            <person name="Tran T."/>
            <person name="Druce J."/>
        </authorList>
    </citation>
    <scope>NUCLEOTIDE SEQUENCE</scope>
    <source>
        <strain evidence="3">UCB-OBI-ISO-001</strain>
        <tissue evidence="3">Gonad</tissue>
    </source>
</reference>
<dbReference type="GO" id="GO:0005576">
    <property type="term" value="C:extracellular region"/>
    <property type="evidence" value="ECO:0007669"/>
    <property type="project" value="InterPro"/>
</dbReference>